<gene>
    <name evidence="9" type="ORF">ACJMK2_036862</name>
</gene>
<evidence type="ECO:0000256" key="8">
    <source>
        <dbReference type="SAM" id="Phobius"/>
    </source>
</evidence>
<accession>A0ABD3WIW0</accession>
<sequence length="391" mass="41884">MENVLRKRTGGKAEPVMEKHADDTSFMSYVLKLGVSTIAGIAFGFCTEKGQVFEPQVIQEQMLLKRFIMLKMFLSAVVSGMFVMSLLSMLPFTRRKFLNIQQAFGSSLRSKGVLTVFTGGLVLGVGMTLSGACPGMVLSQVGAGTSNAVYTLFGCFVGALLYGVVEPLIIRLLSSSHQLRHLFLDHASGSPYFVTVMPIAVTLAALVFGLEIYFPWRMELVDHQIVSDDSTSNIFAHKNWPPVVCGALIGMLQLPMIFFVRSTLGASSSFCTLVSQLQVTEKLQKMSPYLCKYRSGIGHWSKVFYVGSAILGSYLSTQASGSYGEVTGVSPARAFLGGLLIVFGARTAGGCTSGHGLSGFGLLCILSIYATVGIFVGGIATAFTMNLIGAL</sequence>
<keyword evidence="2" id="KW-0813">Transport</keyword>
<keyword evidence="5 8" id="KW-0812">Transmembrane</keyword>
<dbReference type="AlphaFoldDB" id="A0ABD3WIW0"/>
<comment type="subcellular location">
    <subcellularLocation>
        <location evidence="1">Cell inner membrane</location>
        <topology evidence="1">Multi-pass membrane protein</topology>
    </subcellularLocation>
</comment>
<keyword evidence="6 8" id="KW-1133">Transmembrane helix</keyword>
<dbReference type="Pfam" id="PF04143">
    <property type="entry name" value="Sulf_transp"/>
    <property type="match status" value="1"/>
</dbReference>
<feature type="transmembrane region" description="Helical" evidence="8">
    <location>
        <begin position="360"/>
        <end position="388"/>
    </location>
</feature>
<organism evidence="9 10">
    <name type="scientific">Sinanodonta woodiana</name>
    <name type="common">Chinese pond mussel</name>
    <name type="synonym">Anodonta woodiana</name>
    <dbReference type="NCBI Taxonomy" id="1069815"/>
    <lineage>
        <taxon>Eukaryota</taxon>
        <taxon>Metazoa</taxon>
        <taxon>Spiralia</taxon>
        <taxon>Lophotrochozoa</taxon>
        <taxon>Mollusca</taxon>
        <taxon>Bivalvia</taxon>
        <taxon>Autobranchia</taxon>
        <taxon>Heteroconchia</taxon>
        <taxon>Palaeoheterodonta</taxon>
        <taxon>Unionida</taxon>
        <taxon>Unionoidea</taxon>
        <taxon>Unionidae</taxon>
        <taxon>Unioninae</taxon>
        <taxon>Sinanodonta</taxon>
    </lineage>
</organism>
<evidence type="ECO:0000256" key="1">
    <source>
        <dbReference type="ARBA" id="ARBA00004429"/>
    </source>
</evidence>
<dbReference type="PANTHER" id="PTHR30574:SF1">
    <property type="entry name" value="SULPHUR TRANSPORT DOMAIN-CONTAINING PROTEIN"/>
    <property type="match status" value="1"/>
</dbReference>
<dbReference type="Proteomes" id="UP001634394">
    <property type="component" value="Unassembled WGS sequence"/>
</dbReference>
<dbReference type="EMBL" id="JBJQND010000006">
    <property type="protein sequence ID" value="KAL3873777.1"/>
    <property type="molecule type" value="Genomic_DNA"/>
</dbReference>
<feature type="transmembrane region" description="Helical" evidence="8">
    <location>
        <begin position="26"/>
        <end position="45"/>
    </location>
</feature>
<evidence type="ECO:0000256" key="6">
    <source>
        <dbReference type="ARBA" id="ARBA00022989"/>
    </source>
</evidence>
<feature type="transmembrane region" description="Helical" evidence="8">
    <location>
        <begin position="149"/>
        <end position="170"/>
    </location>
</feature>
<keyword evidence="10" id="KW-1185">Reference proteome</keyword>
<evidence type="ECO:0000313" key="10">
    <source>
        <dbReference type="Proteomes" id="UP001634394"/>
    </source>
</evidence>
<evidence type="ECO:0000256" key="4">
    <source>
        <dbReference type="ARBA" id="ARBA00022519"/>
    </source>
</evidence>
<name>A0ABD3WIW0_SINWO</name>
<evidence type="ECO:0008006" key="11">
    <source>
        <dbReference type="Google" id="ProtNLM"/>
    </source>
</evidence>
<dbReference type="InterPro" id="IPR007272">
    <property type="entry name" value="Sulf_transp_TsuA/YedE"/>
</dbReference>
<feature type="transmembrane region" description="Helical" evidence="8">
    <location>
        <begin position="191"/>
        <end position="214"/>
    </location>
</feature>
<feature type="transmembrane region" description="Helical" evidence="8">
    <location>
        <begin position="72"/>
        <end position="92"/>
    </location>
</feature>
<reference evidence="9 10" key="1">
    <citation type="submission" date="2024-11" db="EMBL/GenBank/DDBJ databases">
        <title>Chromosome-level genome assembly of the freshwater bivalve Anodonta woodiana.</title>
        <authorList>
            <person name="Chen X."/>
        </authorList>
    </citation>
    <scope>NUCLEOTIDE SEQUENCE [LARGE SCALE GENOMIC DNA]</scope>
    <source>
        <strain evidence="9">MN2024</strain>
        <tissue evidence="9">Gills</tissue>
    </source>
</reference>
<comment type="caution">
    <text evidence="9">The sequence shown here is derived from an EMBL/GenBank/DDBJ whole genome shotgun (WGS) entry which is preliminary data.</text>
</comment>
<evidence type="ECO:0000313" key="9">
    <source>
        <dbReference type="EMBL" id="KAL3873777.1"/>
    </source>
</evidence>
<dbReference type="PANTHER" id="PTHR30574">
    <property type="entry name" value="INNER MEMBRANE PROTEIN YEDE"/>
    <property type="match status" value="1"/>
</dbReference>
<feature type="transmembrane region" description="Helical" evidence="8">
    <location>
        <begin position="240"/>
        <end position="260"/>
    </location>
</feature>
<keyword evidence="3" id="KW-1003">Cell membrane</keyword>
<protein>
    <recommendedName>
        <fullName evidence="11">Sulphur transport domain-containing protein</fullName>
    </recommendedName>
</protein>
<feature type="transmembrane region" description="Helical" evidence="8">
    <location>
        <begin position="330"/>
        <end position="348"/>
    </location>
</feature>
<proteinExistence type="predicted"/>
<evidence type="ECO:0000256" key="7">
    <source>
        <dbReference type="ARBA" id="ARBA00023136"/>
    </source>
</evidence>
<evidence type="ECO:0000256" key="2">
    <source>
        <dbReference type="ARBA" id="ARBA00022448"/>
    </source>
</evidence>
<evidence type="ECO:0000256" key="3">
    <source>
        <dbReference type="ARBA" id="ARBA00022475"/>
    </source>
</evidence>
<dbReference type="GO" id="GO:0005886">
    <property type="term" value="C:plasma membrane"/>
    <property type="evidence" value="ECO:0007669"/>
    <property type="project" value="UniProtKB-SubCell"/>
</dbReference>
<keyword evidence="4" id="KW-0997">Cell inner membrane</keyword>
<keyword evidence="7 8" id="KW-0472">Membrane</keyword>
<feature type="transmembrane region" description="Helical" evidence="8">
    <location>
        <begin position="113"/>
        <end position="137"/>
    </location>
</feature>
<evidence type="ECO:0000256" key="5">
    <source>
        <dbReference type="ARBA" id="ARBA00022692"/>
    </source>
</evidence>